<accession>A0A7L1FWV0</accession>
<dbReference type="AlphaFoldDB" id="A0A7L1FWV0"/>
<dbReference type="Proteomes" id="UP000538515">
    <property type="component" value="Unassembled WGS sequence"/>
</dbReference>
<comment type="caution">
    <text evidence="1">The sequence shown here is derived from an EMBL/GenBank/DDBJ whole genome shotgun (WGS) entry which is preliminary data.</text>
</comment>
<gene>
    <name evidence="1" type="primary">Mblac1</name>
    <name evidence="1" type="ORF">SYLBOR_R15225</name>
</gene>
<evidence type="ECO:0000313" key="1">
    <source>
        <dbReference type="EMBL" id="NXN06257.1"/>
    </source>
</evidence>
<feature type="non-terminal residue" evidence="1">
    <location>
        <position position="62"/>
    </location>
</feature>
<evidence type="ECO:0000313" key="2">
    <source>
        <dbReference type="Proteomes" id="UP000538515"/>
    </source>
</evidence>
<organism evidence="1 2">
    <name type="scientific">Sylvia borin</name>
    <name type="common">Garden warbler</name>
    <dbReference type="NCBI Taxonomy" id="73324"/>
    <lineage>
        <taxon>Eukaryota</taxon>
        <taxon>Metazoa</taxon>
        <taxon>Chordata</taxon>
        <taxon>Craniata</taxon>
        <taxon>Vertebrata</taxon>
        <taxon>Euteleostomi</taxon>
        <taxon>Archelosauria</taxon>
        <taxon>Archosauria</taxon>
        <taxon>Dinosauria</taxon>
        <taxon>Saurischia</taxon>
        <taxon>Theropoda</taxon>
        <taxon>Coelurosauria</taxon>
        <taxon>Aves</taxon>
        <taxon>Neognathae</taxon>
        <taxon>Neoaves</taxon>
        <taxon>Telluraves</taxon>
        <taxon>Australaves</taxon>
        <taxon>Passeriformes</taxon>
        <taxon>Sylvioidea</taxon>
        <taxon>Sylviidae</taxon>
        <taxon>Sylviinae</taxon>
        <taxon>Sylvia</taxon>
    </lineage>
</organism>
<dbReference type="InterPro" id="IPR036866">
    <property type="entry name" value="RibonucZ/Hydroxyglut_hydro"/>
</dbReference>
<dbReference type="EMBL" id="VXBG01019623">
    <property type="protein sequence ID" value="NXN06257.1"/>
    <property type="molecule type" value="Genomic_DNA"/>
</dbReference>
<feature type="non-terminal residue" evidence="1">
    <location>
        <position position="1"/>
    </location>
</feature>
<protein>
    <submittedName>
        <fullName evidence="1">MBLC1 protein</fullName>
    </submittedName>
</protein>
<sequence>IPGPLYSVHVLQAGFSERGAAGSTRADGTVTLLSGGPLTVLVDTGGPWLRDSLPGLLLRHGV</sequence>
<keyword evidence="2" id="KW-1185">Reference proteome</keyword>
<name>A0A7L1FWV0_SYLBO</name>
<proteinExistence type="predicted"/>
<reference evidence="1 2" key="1">
    <citation type="submission" date="2019-09" db="EMBL/GenBank/DDBJ databases">
        <title>Bird 10,000 Genomes (B10K) Project - Family phase.</title>
        <authorList>
            <person name="Zhang G."/>
        </authorList>
    </citation>
    <scope>NUCLEOTIDE SEQUENCE [LARGE SCALE GENOMIC DNA]</scope>
    <source>
        <strain evidence="1">B10K-DU-002-19</strain>
        <tissue evidence="1">Muscle</tissue>
    </source>
</reference>
<dbReference type="Gene3D" id="3.60.15.10">
    <property type="entry name" value="Ribonuclease Z/Hydroxyacylglutathione hydrolase-like"/>
    <property type="match status" value="1"/>
</dbReference>